<reference evidence="2 3" key="1">
    <citation type="submission" date="2018-06" db="EMBL/GenBank/DDBJ databases">
        <title>Genomic Encyclopedia of Type Strains, Phase III (KMG-III): the genomes of soil and plant-associated and newly described type strains.</title>
        <authorList>
            <person name="Whitman W."/>
        </authorList>
    </citation>
    <scope>NUCLEOTIDE SEQUENCE [LARGE SCALE GENOMIC DNA]</scope>
    <source>
        <strain evidence="2 3">CECT 7646</strain>
    </source>
</reference>
<dbReference type="AlphaFoldDB" id="A0A318SHD7"/>
<dbReference type="Pfam" id="PF01841">
    <property type="entry name" value="Transglut_core"/>
    <property type="match status" value="1"/>
</dbReference>
<dbReference type="Pfam" id="PF08379">
    <property type="entry name" value="Bact_transglu_N"/>
    <property type="match status" value="1"/>
</dbReference>
<keyword evidence="2" id="KW-0645">Protease</keyword>
<dbReference type="Proteomes" id="UP000247540">
    <property type="component" value="Unassembled WGS sequence"/>
</dbReference>
<evidence type="ECO:0000313" key="2">
    <source>
        <dbReference type="EMBL" id="PYE78035.1"/>
    </source>
</evidence>
<organism evidence="2 3">
    <name type="scientific">Xylophilus ampelinus</name>
    <dbReference type="NCBI Taxonomy" id="54067"/>
    <lineage>
        <taxon>Bacteria</taxon>
        <taxon>Pseudomonadati</taxon>
        <taxon>Pseudomonadota</taxon>
        <taxon>Betaproteobacteria</taxon>
        <taxon>Burkholderiales</taxon>
        <taxon>Xylophilus</taxon>
    </lineage>
</organism>
<dbReference type="InterPro" id="IPR013589">
    <property type="entry name" value="Bac_transglu_N"/>
</dbReference>
<comment type="caution">
    <text evidence="2">The sequence shown here is derived from an EMBL/GenBank/DDBJ whole genome shotgun (WGS) entry which is preliminary data.</text>
</comment>
<dbReference type="SUPFAM" id="SSF54001">
    <property type="entry name" value="Cysteine proteinases"/>
    <property type="match status" value="1"/>
</dbReference>
<dbReference type="SMART" id="SM00460">
    <property type="entry name" value="TGc"/>
    <property type="match status" value="1"/>
</dbReference>
<dbReference type="InterPro" id="IPR038765">
    <property type="entry name" value="Papain-like_cys_pep_sf"/>
</dbReference>
<dbReference type="PANTHER" id="PTHR33490:SF7">
    <property type="entry name" value="BLR2979 PROTEIN"/>
    <property type="match status" value="1"/>
</dbReference>
<name>A0A318SHD7_9BURK</name>
<dbReference type="PANTHER" id="PTHR33490">
    <property type="entry name" value="BLR5614 PROTEIN-RELATED"/>
    <property type="match status" value="1"/>
</dbReference>
<evidence type="ECO:0000259" key="1">
    <source>
        <dbReference type="SMART" id="SM00460"/>
    </source>
</evidence>
<dbReference type="GO" id="GO:0006508">
    <property type="term" value="P:proteolysis"/>
    <property type="evidence" value="ECO:0007669"/>
    <property type="project" value="UniProtKB-KW"/>
</dbReference>
<dbReference type="EMBL" id="QJTC01000010">
    <property type="protein sequence ID" value="PYE78035.1"/>
    <property type="molecule type" value="Genomic_DNA"/>
</dbReference>
<dbReference type="RefSeq" id="WP_110465535.1">
    <property type="nucleotide sequence ID" value="NZ_JAMOFZ010000010.1"/>
</dbReference>
<protein>
    <submittedName>
        <fullName evidence="2">Transglutaminase-like putative cysteine protease</fullName>
    </submittedName>
</protein>
<dbReference type="OrthoDB" id="5438043at2"/>
<feature type="domain" description="Transglutaminase-like" evidence="1">
    <location>
        <begin position="178"/>
        <end position="253"/>
    </location>
</feature>
<keyword evidence="3" id="KW-1185">Reference proteome</keyword>
<accession>A0A318SHD7</accession>
<proteinExistence type="predicted"/>
<keyword evidence="2" id="KW-0378">Hydrolase</keyword>
<dbReference type="Gene3D" id="3.10.620.30">
    <property type="match status" value="1"/>
</dbReference>
<gene>
    <name evidence="2" type="ORF">DFQ15_11063</name>
</gene>
<sequence>MKLHVVHDTHYAYTPAVETAQHIVHLKPRDTPSQRLLRHALVVTPAEAHRGERIDVYGNTRTFFALQSAHEELRVVADSVVLTAVPAPAPLGPGASPAWEAVREQFRFRAGGGWDAATEFVFASEYVPRHDDFVAYARPSCPPGRTVLDAAHDLMRRIHAEFRYESDATEVDTPTLQALALRRGVCQDFAHIMVACMRSIGIPARYVSGYLLTTPPPGRPRLVGSDASHAWVEVYAPAPGGGPGAWYGFDPTNDRAPGEDYIVLAVGRDFGDVSPMRGLLFGGGEHHLEVGVTVEPVA</sequence>
<dbReference type="InterPro" id="IPR002931">
    <property type="entry name" value="Transglutaminase-like"/>
</dbReference>
<dbReference type="GO" id="GO:0008233">
    <property type="term" value="F:peptidase activity"/>
    <property type="evidence" value="ECO:0007669"/>
    <property type="project" value="UniProtKB-KW"/>
</dbReference>
<evidence type="ECO:0000313" key="3">
    <source>
        <dbReference type="Proteomes" id="UP000247540"/>
    </source>
</evidence>